<keyword evidence="4" id="KW-0804">Transcription</keyword>
<evidence type="ECO:0000256" key="5">
    <source>
        <dbReference type="ARBA" id="ARBA00023242"/>
    </source>
</evidence>
<accession>A0A0D2DTY2</accession>
<organism evidence="8 9">
    <name type="scientific">Exophiala oligosperma</name>
    <dbReference type="NCBI Taxonomy" id="215243"/>
    <lineage>
        <taxon>Eukaryota</taxon>
        <taxon>Fungi</taxon>
        <taxon>Dikarya</taxon>
        <taxon>Ascomycota</taxon>
        <taxon>Pezizomycotina</taxon>
        <taxon>Eurotiomycetes</taxon>
        <taxon>Chaetothyriomycetidae</taxon>
        <taxon>Chaetothyriales</taxon>
        <taxon>Herpotrichiellaceae</taxon>
        <taxon>Exophiala</taxon>
    </lineage>
</organism>
<dbReference type="Pfam" id="PF04719">
    <property type="entry name" value="TAFII28"/>
    <property type="match status" value="1"/>
</dbReference>
<keyword evidence="3" id="KW-0805">Transcription regulation</keyword>
<sequence>MASSPPAPFPASLPNPKKRPSMSSQASGPGGSKRPKLHPLRQTSFPARDARQSSAVTSARSETGSVANSAVSGVSSGKVPGRGRGRPRKSAQLNADDIRSSRRQPPADSASQVEGGGARSATGGRGGTKSVASGAGGGGADADAEEEDEVEIDGMLENMDEQERRQAEEEEIRQEQRRERLADTLDPDQYSRYNQWRALSLNNTTVKRLVNSIVSQSVTSAPLQAIRIYGKWFVGEIVERAREVQEEHARAYEATREVEKERRRRDLEALEEKQKEKQTQSQNNGAGARPGTPADMQSRMLTRDIERLKREVKEYIPNPHRGGLLPDHLREALRRYKADGEGGGVGFQGMSHGLLGVPGPTAWRVGDGASGRRLFR</sequence>
<evidence type="ECO:0000313" key="8">
    <source>
        <dbReference type="EMBL" id="KIW39059.1"/>
    </source>
</evidence>
<protein>
    <recommendedName>
        <fullName evidence="7">TAFII28-like protein domain-containing protein</fullName>
    </recommendedName>
</protein>
<evidence type="ECO:0000256" key="1">
    <source>
        <dbReference type="ARBA" id="ARBA00004123"/>
    </source>
</evidence>
<evidence type="ECO:0000256" key="6">
    <source>
        <dbReference type="SAM" id="MobiDB-lite"/>
    </source>
</evidence>
<dbReference type="InterPro" id="IPR009072">
    <property type="entry name" value="Histone-fold"/>
</dbReference>
<dbReference type="GeneID" id="27360946"/>
<dbReference type="VEuPathDB" id="FungiDB:PV06_08872"/>
<dbReference type="GO" id="GO:0005669">
    <property type="term" value="C:transcription factor TFIID complex"/>
    <property type="evidence" value="ECO:0007669"/>
    <property type="project" value="InterPro"/>
</dbReference>
<dbReference type="OrthoDB" id="28335at2759"/>
<keyword evidence="9" id="KW-1185">Reference proteome</keyword>
<feature type="compositionally biased region" description="Polar residues" evidence="6">
    <location>
        <begin position="52"/>
        <end position="63"/>
    </location>
</feature>
<feature type="compositionally biased region" description="Pro residues" evidence="6">
    <location>
        <begin position="1"/>
        <end position="13"/>
    </location>
</feature>
<dbReference type="PANTHER" id="PTHR13218">
    <property type="entry name" value="TRANSCRIPTION INITIATION FACTOR TFIID SUBUNIT 11-RELATED"/>
    <property type="match status" value="1"/>
</dbReference>
<dbReference type="SUPFAM" id="SSF47113">
    <property type="entry name" value="Histone-fold"/>
    <property type="match status" value="1"/>
</dbReference>
<comment type="similarity">
    <text evidence="2">Belongs to the TAF11 family.</text>
</comment>
<dbReference type="GO" id="GO:0046982">
    <property type="term" value="F:protein heterodimerization activity"/>
    <property type="evidence" value="ECO:0007669"/>
    <property type="project" value="InterPro"/>
</dbReference>
<dbReference type="Proteomes" id="UP000053342">
    <property type="component" value="Unassembled WGS sequence"/>
</dbReference>
<dbReference type="PANTHER" id="PTHR13218:SF8">
    <property type="entry name" value="TRANSCRIPTION INITIATION FACTOR TFIID SUBUNIT 11"/>
    <property type="match status" value="1"/>
</dbReference>
<dbReference type="GO" id="GO:0051123">
    <property type="term" value="P:RNA polymerase II preinitiation complex assembly"/>
    <property type="evidence" value="ECO:0007669"/>
    <property type="project" value="InterPro"/>
</dbReference>
<reference evidence="8 9" key="1">
    <citation type="submission" date="2015-01" db="EMBL/GenBank/DDBJ databases">
        <title>The Genome Sequence of Exophiala oligosperma CBS72588.</title>
        <authorList>
            <consortium name="The Broad Institute Genomics Platform"/>
            <person name="Cuomo C."/>
            <person name="de Hoog S."/>
            <person name="Gorbushina A."/>
            <person name="Stielow B."/>
            <person name="Teixiera M."/>
            <person name="Abouelleil A."/>
            <person name="Chapman S.B."/>
            <person name="Priest M."/>
            <person name="Young S.K."/>
            <person name="Wortman J."/>
            <person name="Nusbaum C."/>
            <person name="Birren B."/>
        </authorList>
    </citation>
    <scope>NUCLEOTIDE SEQUENCE [LARGE SCALE GENOMIC DNA]</scope>
    <source>
        <strain evidence="8 9">CBS 72588</strain>
    </source>
</reference>
<dbReference type="InterPro" id="IPR045127">
    <property type="entry name" value="TAF11-like"/>
</dbReference>
<dbReference type="HOGENOM" id="CLU_035243_1_0_1"/>
<feature type="compositionally biased region" description="Basic and acidic residues" evidence="6">
    <location>
        <begin position="161"/>
        <end position="183"/>
    </location>
</feature>
<dbReference type="CDD" id="cd08048">
    <property type="entry name" value="HFD_TAF11"/>
    <property type="match status" value="1"/>
</dbReference>
<evidence type="ECO:0000259" key="7">
    <source>
        <dbReference type="Pfam" id="PF04719"/>
    </source>
</evidence>
<feature type="compositionally biased region" description="Gly residues" evidence="6">
    <location>
        <begin position="114"/>
        <end position="127"/>
    </location>
</feature>
<dbReference type="EMBL" id="KN847340">
    <property type="protein sequence ID" value="KIW39059.1"/>
    <property type="molecule type" value="Genomic_DNA"/>
</dbReference>
<dbReference type="Gene3D" id="1.10.20.10">
    <property type="entry name" value="Histone, subunit A"/>
    <property type="match status" value="1"/>
</dbReference>
<comment type="subcellular location">
    <subcellularLocation>
        <location evidence="1">Nucleus</location>
    </subcellularLocation>
</comment>
<evidence type="ECO:0000313" key="9">
    <source>
        <dbReference type="Proteomes" id="UP000053342"/>
    </source>
</evidence>
<feature type="domain" description="TAFII28-like protein" evidence="7">
    <location>
        <begin position="181"/>
        <end position="252"/>
    </location>
</feature>
<keyword evidence="5" id="KW-0539">Nucleus</keyword>
<dbReference type="STRING" id="215243.A0A0D2DTY2"/>
<gene>
    <name evidence="8" type="ORF">PV06_08872</name>
</gene>
<proteinExistence type="inferred from homology"/>
<feature type="region of interest" description="Disordered" evidence="6">
    <location>
        <begin position="1"/>
        <end position="186"/>
    </location>
</feature>
<dbReference type="InterPro" id="IPR006809">
    <property type="entry name" value="TAFII28_dom"/>
</dbReference>
<dbReference type="AlphaFoldDB" id="A0A0D2DTY2"/>
<evidence type="ECO:0000256" key="2">
    <source>
        <dbReference type="ARBA" id="ARBA00009788"/>
    </source>
</evidence>
<evidence type="ECO:0000256" key="4">
    <source>
        <dbReference type="ARBA" id="ARBA00023163"/>
    </source>
</evidence>
<evidence type="ECO:0000256" key="3">
    <source>
        <dbReference type="ARBA" id="ARBA00023015"/>
    </source>
</evidence>
<dbReference type="GO" id="GO:0016251">
    <property type="term" value="F:RNA polymerase II general transcription initiation factor activity"/>
    <property type="evidence" value="ECO:0007669"/>
    <property type="project" value="TreeGrafter"/>
</dbReference>
<name>A0A0D2DTY2_9EURO</name>
<feature type="compositionally biased region" description="Low complexity" evidence="6">
    <location>
        <begin position="64"/>
        <end position="79"/>
    </location>
</feature>
<feature type="compositionally biased region" description="Acidic residues" evidence="6">
    <location>
        <begin position="142"/>
        <end position="160"/>
    </location>
</feature>
<dbReference type="RefSeq" id="XP_016259275.1">
    <property type="nucleotide sequence ID" value="XM_016410253.1"/>
</dbReference>
<feature type="region of interest" description="Disordered" evidence="6">
    <location>
        <begin position="270"/>
        <end position="298"/>
    </location>
</feature>